<evidence type="ECO:0000313" key="2">
    <source>
        <dbReference type="EMBL" id="JAA68606.1"/>
    </source>
</evidence>
<name>A0A0K8RC20_IXORI</name>
<proteinExistence type="evidence at transcript level"/>
<protein>
    <recommendedName>
        <fullName evidence="1">PTHB1 N-terminal domain-containing protein</fullName>
    </recommendedName>
</protein>
<dbReference type="GO" id="GO:0060271">
    <property type="term" value="P:cilium assembly"/>
    <property type="evidence" value="ECO:0007669"/>
    <property type="project" value="TreeGrafter"/>
</dbReference>
<dbReference type="InterPro" id="IPR028073">
    <property type="entry name" value="PHTB1_N_dom"/>
</dbReference>
<feature type="domain" description="PTHB1 N-terminal" evidence="1">
    <location>
        <begin position="1"/>
        <end position="50"/>
    </location>
</feature>
<dbReference type="InterPro" id="IPR026511">
    <property type="entry name" value="PTHB1"/>
</dbReference>
<dbReference type="AlphaFoldDB" id="A0A0K8RC20"/>
<dbReference type="PANTHER" id="PTHR20991">
    <property type="entry name" value="PARATHYROID HORMONE-RESPONSIVE B1 GENE"/>
    <property type="match status" value="1"/>
</dbReference>
<sequence>MSLFKVREWWSTHCGSDENFDTSCLCIGNADNNPAKTSELLFCSKWGSMFSYKIAALLCPTSMYPFTTSAFNYSVECFPISKKFISAHIGSIFLEFIFEQNEVALYWSSFLIKNSLV</sequence>
<accession>A0A0K8RC20</accession>
<dbReference type="PANTHER" id="PTHR20991:SF0">
    <property type="entry name" value="PROTEIN PTHB1"/>
    <property type="match status" value="1"/>
</dbReference>
<dbReference type="GO" id="GO:0016020">
    <property type="term" value="C:membrane"/>
    <property type="evidence" value="ECO:0007669"/>
    <property type="project" value="TreeGrafter"/>
</dbReference>
<organism evidence="2">
    <name type="scientific">Ixodes ricinus</name>
    <name type="common">Common tick</name>
    <name type="synonym">Acarus ricinus</name>
    <dbReference type="NCBI Taxonomy" id="34613"/>
    <lineage>
        <taxon>Eukaryota</taxon>
        <taxon>Metazoa</taxon>
        <taxon>Ecdysozoa</taxon>
        <taxon>Arthropoda</taxon>
        <taxon>Chelicerata</taxon>
        <taxon>Arachnida</taxon>
        <taxon>Acari</taxon>
        <taxon>Parasitiformes</taxon>
        <taxon>Ixodida</taxon>
        <taxon>Ixodoidea</taxon>
        <taxon>Ixodidae</taxon>
        <taxon>Ixodinae</taxon>
        <taxon>Ixodes</taxon>
    </lineage>
</organism>
<dbReference type="Pfam" id="PF14727">
    <property type="entry name" value="PHTB1_N"/>
    <property type="match status" value="1"/>
</dbReference>
<dbReference type="GO" id="GO:0034464">
    <property type="term" value="C:BBSome"/>
    <property type="evidence" value="ECO:0007669"/>
    <property type="project" value="InterPro"/>
</dbReference>
<dbReference type="EMBL" id="GADI01005202">
    <property type="protein sequence ID" value="JAA68606.1"/>
    <property type="molecule type" value="mRNA"/>
</dbReference>
<evidence type="ECO:0000259" key="1">
    <source>
        <dbReference type="Pfam" id="PF14727"/>
    </source>
</evidence>
<reference evidence="2" key="1">
    <citation type="submission" date="2012-12" db="EMBL/GenBank/DDBJ databases">
        <title>Identification and characterization of a phenylalanine ammonia-lyase gene family in Isatis indigotica Fort.</title>
        <authorList>
            <person name="Liu Q."/>
            <person name="Chen J."/>
            <person name="Zhou X."/>
            <person name="Di P."/>
            <person name="Xiao Y."/>
            <person name="Xuan H."/>
            <person name="Zhang L."/>
            <person name="Chen W."/>
        </authorList>
    </citation>
    <scope>NUCLEOTIDE SEQUENCE</scope>
    <source>
        <tissue evidence="2">Salivary gland</tissue>
    </source>
</reference>